<evidence type="ECO:0000313" key="1">
    <source>
        <dbReference type="EMBL" id="TDF92052.1"/>
    </source>
</evidence>
<protein>
    <submittedName>
        <fullName evidence="1">Uncharacterized protein</fullName>
    </submittedName>
</protein>
<dbReference type="OrthoDB" id="4404215at2"/>
<dbReference type="AlphaFoldDB" id="A0A4R5KAY5"/>
<dbReference type="EMBL" id="SMRU01000025">
    <property type="protein sequence ID" value="TDF92052.1"/>
    <property type="molecule type" value="Genomic_DNA"/>
</dbReference>
<dbReference type="RefSeq" id="WP_133205795.1">
    <property type="nucleotide sequence ID" value="NZ_SMRU01000025.1"/>
</dbReference>
<keyword evidence="2" id="KW-1185">Reference proteome</keyword>
<sequence length="314" mass="33015">MALTSVYYDGPVTETDRAANRGSDPDYLVYGVDDFKVTAHPSIPYAVLVKAGRAEGFGVTDTAAIDQVVNCDALPSGTRWDLIVVRRNWQPLGGGPSTLAAISVGADPTIPGAPTRKVGPGVEDDQPIALVKWQGGTSAPVQFIDLRMWAGNGGLFAKDNLVRTFMNKIGTVINIAGAIWSYQLGANDVPGWVKLGEIGKVELFGVGTAVFGTPPPGTSFLEQEGTIVQKTNDVGAQRLVWPVPFPNGLQSLRLDSGDSFGNGRGVVIAPAGGSGDYGTAGWGDKQSVVYEVVDAAGNLLKNKTVRISWSAKGW</sequence>
<accession>A0A4R5KAY5</accession>
<comment type="caution">
    <text evidence="1">The sequence shown here is derived from an EMBL/GenBank/DDBJ whole genome shotgun (WGS) entry which is preliminary data.</text>
</comment>
<proteinExistence type="predicted"/>
<reference evidence="1 2" key="1">
    <citation type="submission" date="2019-03" db="EMBL/GenBank/DDBJ databases">
        <title>Whole genome sequence of Arthrobacter sp JH1-1.</title>
        <authorList>
            <person name="Trinh H.N."/>
        </authorList>
    </citation>
    <scope>NUCLEOTIDE SEQUENCE [LARGE SCALE GENOMIC DNA]</scope>
    <source>
        <strain evidence="1 2">JH1-1</strain>
    </source>
</reference>
<gene>
    <name evidence="1" type="ORF">E1809_18910</name>
</gene>
<name>A0A4R5KAY5_9MICC</name>
<evidence type="ECO:0000313" key="2">
    <source>
        <dbReference type="Proteomes" id="UP000295511"/>
    </source>
</evidence>
<dbReference type="Proteomes" id="UP000295511">
    <property type="component" value="Unassembled WGS sequence"/>
</dbReference>
<organism evidence="1 2">
    <name type="scientific">Arthrobacter terricola</name>
    <dbReference type="NCBI Taxonomy" id="2547396"/>
    <lineage>
        <taxon>Bacteria</taxon>
        <taxon>Bacillati</taxon>
        <taxon>Actinomycetota</taxon>
        <taxon>Actinomycetes</taxon>
        <taxon>Micrococcales</taxon>
        <taxon>Micrococcaceae</taxon>
        <taxon>Arthrobacter</taxon>
    </lineage>
</organism>